<proteinExistence type="predicted"/>
<name>A0A077NJ50_XENBV</name>
<organism evidence="1">
    <name type="scientific">Xenorhabdus bovienii str. puntauvense</name>
    <dbReference type="NCBI Taxonomy" id="1398201"/>
    <lineage>
        <taxon>Bacteria</taxon>
        <taxon>Pseudomonadati</taxon>
        <taxon>Pseudomonadota</taxon>
        <taxon>Gammaproteobacteria</taxon>
        <taxon>Enterobacterales</taxon>
        <taxon>Morganellaceae</taxon>
        <taxon>Xenorhabdus</taxon>
    </lineage>
</organism>
<protein>
    <submittedName>
        <fullName evidence="1">Uncharacterized protein</fullName>
    </submittedName>
</protein>
<reference evidence="1" key="1">
    <citation type="submission" date="2013-07" db="EMBL/GenBank/DDBJ databases">
        <title>Sub-species coevolution in mutualistic symbiosis.</title>
        <authorList>
            <person name="Murfin K."/>
            <person name="Klassen J."/>
            <person name="Lee M."/>
            <person name="Forst S."/>
            <person name="Stock P."/>
            <person name="Goodrich-Blair H."/>
        </authorList>
    </citation>
    <scope>NUCLEOTIDE SEQUENCE [LARGE SCALE GENOMIC DNA]</scope>
    <source>
        <strain evidence="1">Puntauvense</strain>
    </source>
</reference>
<comment type="caution">
    <text evidence="1">The sequence shown here is derived from an EMBL/GenBank/DDBJ whole genome shotgun (WGS) entry which is preliminary data.</text>
</comment>
<evidence type="ECO:0000313" key="1">
    <source>
        <dbReference type="EMBL" id="CDG98488.1"/>
    </source>
</evidence>
<dbReference type="RefSeq" id="WP_155272294.1">
    <property type="nucleotide sequence ID" value="NZ_CAWLWN010000029.1"/>
</dbReference>
<gene>
    <name evidence="1" type="ORF">XBP1_310003</name>
</gene>
<dbReference type="Proteomes" id="UP000028511">
    <property type="component" value="Unassembled WGS sequence"/>
</dbReference>
<dbReference type="HOGENOM" id="CLU_2995678_0_0_6"/>
<dbReference type="AlphaFoldDB" id="A0A077NJ50"/>
<dbReference type="EMBL" id="CBSW010000234">
    <property type="protein sequence ID" value="CDG98488.1"/>
    <property type="molecule type" value="Genomic_DNA"/>
</dbReference>
<accession>A0A077NJ50</accession>
<sequence length="57" mass="6809">MKKEFHVVAGKYETFDDELEENVKFCDFFDTIEEAKKCVIDNKLTSYPFCRIETHLI</sequence>